<name>A0A919KT03_9ACTN</name>
<dbReference type="Gene3D" id="3.30.565.10">
    <property type="entry name" value="Histidine kinase-like ATPase, C-terminal domain"/>
    <property type="match status" value="1"/>
</dbReference>
<evidence type="ECO:0000256" key="1">
    <source>
        <dbReference type="ARBA" id="ARBA00022527"/>
    </source>
</evidence>
<keyword evidence="4" id="KW-1185">Reference proteome</keyword>
<dbReference type="PANTHER" id="PTHR35526">
    <property type="entry name" value="ANTI-SIGMA-F FACTOR RSBW-RELATED"/>
    <property type="match status" value="1"/>
</dbReference>
<keyword evidence="1" id="KW-0418">Kinase</keyword>
<dbReference type="Pfam" id="PF13581">
    <property type="entry name" value="HATPase_c_2"/>
    <property type="match status" value="1"/>
</dbReference>
<proteinExistence type="predicted"/>
<keyword evidence="1" id="KW-0808">Transferase</keyword>
<organism evidence="3 4">
    <name type="scientific">Streptomyces sulfonofaciens</name>
    <dbReference type="NCBI Taxonomy" id="68272"/>
    <lineage>
        <taxon>Bacteria</taxon>
        <taxon>Bacillati</taxon>
        <taxon>Actinomycetota</taxon>
        <taxon>Actinomycetes</taxon>
        <taxon>Kitasatosporales</taxon>
        <taxon>Streptomycetaceae</taxon>
        <taxon>Streptomyces</taxon>
    </lineage>
</organism>
<dbReference type="InterPro" id="IPR036890">
    <property type="entry name" value="HATPase_C_sf"/>
</dbReference>
<keyword evidence="1" id="KW-0723">Serine/threonine-protein kinase</keyword>
<dbReference type="AlphaFoldDB" id="A0A919KT03"/>
<dbReference type="Proteomes" id="UP000603708">
    <property type="component" value="Unassembled WGS sequence"/>
</dbReference>
<dbReference type="EMBL" id="BNCD01000001">
    <property type="protein sequence ID" value="GHH70901.1"/>
    <property type="molecule type" value="Genomic_DNA"/>
</dbReference>
<dbReference type="CDD" id="cd16936">
    <property type="entry name" value="HATPase_RsbW-like"/>
    <property type="match status" value="1"/>
</dbReference>
<protein>
    <recommendedName>
        <fullName evidence="2">Histidine kinase/HSP90-like ATPase domain-containing protein</fullName>
    </recommendedName>
</protein>
<reference evidence="3" key="1">
    <citation type="journal article" date="2014" name="Int. J. Syst. Evol. Microbiol.">
        <title>Complete genome sequence of Corynebacterium casei LMG S-19264T (=DSM 44701T), isolated from a smear-ripened cheese.</title>
        <authorList>
            <consortium name="US DOE Joint Genome Institute (JGI-PGF)"/>
            <person name="Walter F."/>
            <person name="Albersmeier A."/>
            <person name="Kalinowski J."/>
            <person name="Ruckert C."/>
        </authorList>
    </citation>
    <scope>NUCLEOTIDE SEQUENCE</scope>
    <source>
        <strain evidence="3">JCM 5069</strain>
    </source>
</reference>
<accession>A0A919KT03</accession>
<evidence type="ECO:0000259" key="2">
    <source>
        <dbReference type="Pfam" id="PF13581"/>
    </source>
</evidence>
<dbReference type="GO" id="GO:0004674">
    <property type="term" value="F:protein serine/threonine kinase activity"/>
    <property type="evidence" value="ECO:0007669"/>
    <property type="project" value="UniProtKB-KW"/>
</dbReference>
<comment type="caution">
    <text evidence="3">The sequence shown here is derived from an EMBL/GenBank/DDBJ whole genome shotgun (WGS) entry which is preliminary data.</text>
</comment>
<gene>
    <name evidence="3" type="ORF">GCM10018793_05690</name>
</gene>
<evidence type="ECO:0000313" key="3">
    <source>
        <dbReference type="EMBL" id="GHH70901.1"/>
    </source>
</evidence>
<dbReference type="InterPro" id="IPR003594">
    <property type="entry name" value="HATPase_dom"/>
</dbReference>
<feature type="domain" description="Histidine kinase/HSP90-like ATPase" evidence="2">
    <location>
        <begin position="18"/>
        <end position="128"/>
    </location>
</feature>
<sequence length="156" mass="16911">MHEYMSTAQIWELTCPGLLEEVGRARRWTRDVLSDSPHADDAALIVTELATNALLHTDSGSSQDRFHLTLTCSSKEVTISVKDSGGTRAKPRIKHPSDKTLHGRGLALVEAIAHRMEVHGNYALGHVVIATLRAKEAGVPAVPTTSPTPSPERQTC</sequence>
<evidence type="ECO:0000313" key="4">
    <source>
        <dbReference type="Proteomes" id="UP000603708"/>
    </source>
</evidence>
<dbReference type="InterPro" id="IPR050267">
    <property type="entry name" value="Anti-sigma-factor_SerPK"/>
</dbReference>
<dbReference type="SUPFAM" id="SSF55874">
    <property type="entry name" value="ATPase domain of HSP90 chaperone/DNA topoisomerase II/histidine kinase"/>
    <property type="match status" value="1"/>
</dbReference>
<reference evidence="3" key="2">
    <citation type="submission" date="2020-09" db="EMBL/GenBank/DDBJ databases">
        <authorList>
            <person name="Sun Q."/>
            <person name="Ohkuma M."/>
        </authorList>
    </citation>
    <scope>NUCLEOTIDE SEQUENCE</scope>
    <source>
        <strain evidence="3">JCM 5069</strain>
    </source>
</reference>
<dbReference type="PANTHER" id="PTHR35526:SF3">
    <property type="entry name" value="ANTI-SIGMA-F FACTOR RSBW"/>
    <property type="match status" value="1"/>
</dbReference>